<dbReference type="Gene3D" id="3.40.50.150">
    <property type="entry name" value="Vaccinia Virus protein VP39"/>
    <property type="match status" value="1"/>
</dbReference>
<dbReference type="InterPro" id="IPR011639">
    <property type="entry name" value="MethylTrfase_TaqI-like_dom"/>
</dbReference>
<evidence type="ECO:0000256" key="1">
    <source>
        <dbReference type="ARBA" id="ARBA00011900"/>
    </source>
</evidence>
<organism evidence="9 10">
    <name type="scientific">Actinomarinicola tropica</name>
    <dbReference type="NCBI Taxonomy" id="2789776"/>
    <lineage>
        <taxon>Bacteria</taxon>
        <taxon>Bacillati</taxon>
        <taxon>Actinomycetota</taxon>
        <taxon>Acidimicrobiia</taxon>
        <taxon>Acidimicrobiales</taxon>
        <taxon>Iamiaceae</taxon>
        <taxon>Actinomarinicola</taxon>
    </lineage>
</organism>
<keyword evidence="4" id="KW-0949">S-adenosyl-L-methionine</keyword>
<feature type="domain" description="Type II methyltransferase M.TaqI-like" evidence="7">
    <location>
        <begin position="272"/>
        <end position="451"/>
    </location>
</feature>
<dbReference type="InterPro" id="IPR029063">
    <property type="entry name" value="SAM-dependent_MTases_sf"/>
</dbReference>
<keyword evidence="2 9" id="KW-0489">Methyltransferase</keyword>
<dbReference type="InterPro" id="IPR002052">
    <property type="entry name" value="DNA_methylase_N6_adenine_CS"/>
</dbReference>
<evidence type="ECO:0000313" key="10">
    <source>
        <dbReference type="Proteomes" id="UP000334019"/>
    </source>
</evidence>
<evidence type="ECO:0000259" key="7">
    <source>
        <dbReference type="Pfam" id="PF07669"/>
    </source>
</evidence>
<keyword evidence="3 9" id="KW-0808">Transferase</keyword>
<dbReference type="SUPFAM" id="SSF53335">
    <property type="entry name" value="S-adenosyl-L-methionine-dependent methyltransferases"/>
    <property type="match status" value="1"/>
</dbReference>
<dbReference type="REBASE" id="364857">
    <property type="entry name" value="Iba58843ORF4180P"/>
</dbReference>
<dbReference type="RefSeq" id="WP_153758470.1">
    <property type="nucleotide sequence ID" value="NZ_CP045851.1"/>
</dbReference>
<evidence type="ECO:0000256" key="6">
    <source>
        <dbReference type="SAM" id="MobiDB-lite"/>
    </source>
</evidence>
<dbReference type="AlphaFoldDB" id="A0A5Q2RFE9"/>
<dbReference type="EC" id="2.1.1.72" evidence="1"/>
<evidence type="ECO:0000256" key="2">
    <source>
        <dbReference type="ARBA" id="ARBA00022603"/>
    </source>
</evidence>
<dbReference type="GO" id="GO:0009007">
    <property type="term" value="F:site-specific DNA-methyltransferase (adenine-specific) activity"/>
    <property type="evidence" value="ECO:0007669"/>
    <property type="project" value="UniProtKB-EC"/>
</dbReference>
<dbReference type="GO" id="GO:0003676">
    <property type="term" value="F:nucleic acid binding"/>
    <property type="evidence" value="ECO:0007669"/>
    <property type="project" value="InterPro"/>
</dbReference>
<dbReference type="Pfam" id="PF07669">
    <property type="entry name" value="Eco57I"/>
    <property type="match status" value="1"/>
</dbReference>
<protein>
    <recommendedName>
        <fullName evidence="1">site-specific DNA-methyltransferase (adenine-specific)</fullName>
        <ecNumber evidence="1">2.1.1.72</ecNumber>
    </recommendedName>
</protein>
<reference evidence="9 10" key="1">
    <citation type="submission" date="2019-11" db="EMBL/GenBank/DDBJ databases">
        <authorList>
            <person name="He Y."/>
        </authorList>
    </citation>
    <scope>NUCLEOTIDE SEQUENCE [LARGE SCALE GENOMIC DNA]</scope>
    <source>
        <strain evidence="9 10">SCSIO 58843</strain>
    </source>
</reference>
<dbReference type="KEGG" id="atq:GH723_04180"/>
<dbReference type="Proteomes" id="UP000334019">
    <property type="component" value="Chromosome"/>
</dbReference>
<dbReference type="PANTHER" id="PTHR33841:SF1">
    <property type="entry name" value="DNA METHYLTRANSFERASE A"/>
    <property type="match status" value="1"/>
</dbReference>
<dbReference type="PROSITE" id="PS00092">
    <property type="entry name" value="N6_MTASE"/>
    <property type="match status" value="1"/>
</dbReference>
<feature type="compositionally biased region" description="Basic and acidic residues" evidence="6">
    <location>
        <begin position="1163"/>
        <end position="1173"/>
    </location>
</feature>
<evidence type="ECO:0000256" key="5">
    <source>
        <dbReference type="ARBA" id="ARBA00047942"/>
    </source>
</evidence>
<accession>A0A5Q2RFE9</accession>
<dbReference type="Pfam" id="PF22654">
    <property type="entry name" value="DUF7008"/>
    <property type="match status" value="1"/>
</dbReference>
<dbReference type="GO" id="GO:0032259">
    <property type="term" value="P:methylation"/>
    <property type="evidence" value="ECO:0007669"/>
    <property type="project" value="UniProtKB-KW"/>
</dbReference>
<dbReference type="EMBL" id="CP045851">
    <property type="protein sequence ID" value="QGG94364.1"/>
    <property type="molecule type" value="Genomic_DNA"/>
</dbReference>
<name>A0A5Q2RFE9_9ACTN</name>
<gene>
    <name evidence="9" type="primary">pglX</name>
    <name evidence="9" type="ORF">GH723_04180</name>
</gene>
<proteinExistence type="predicted"/>
<evidence type="ECO:0000313" key="9">
    <source>
        <dbReference type="EMBL" id="QGG94364.1"/>
    </source>
</evidence>
<feature type="compositionally biased region" description="Basic residues" evidence="6">
    <location>
        <begin position="1174"/>
        <end position="1183"/>
    </location>
</feature>
<keyword evidence="10" id="KW-1185">Reference proteome</keyword>
<sequence length="1183" mass="133486">MIETRRLTDDLRAEVVRLVEDLRERADTVDEVAEVVHREWSAAHEAGRTAHDEETWREGLLTQVAVGWVLGCVFVRFCEDNRLWPVTYLSGPGDRRRHAIEEQHAFFRGRPEAGERAWLLHVFAEAATQPGLDQVLNDHNPLWRFGPSDDACRRLLEVWREIDPETGDLVRDFTDPQVGTRFLGDLYQDLSEHAKKTYALLQTPEFVEEFILDHTLDPAIEEFGLQRFRMIDPACGSGHFLLGGFQRLFERWMDRAPQDGARANAAKALDAVFGVDLNPFAAAIARFRLLVAGLQAAEVRTLAEAPRFRLNVAVGDSLLHGTPPRQQTLGIEEDDPATRHLFETEDRELIGRFLGQKYHAVVANPPYITPKDPALNASYRLRYATCHMKYSLSVPFMERLFDLAVRGSSTEPAGFVGQITANSFMKREFGRKVIEEFLAHEVDLTHVIDTSGAYIPGHGTPTVILFGRNRSPVGSSVRAVLGIRGEPGRPAEAAKGYVWRSIVDHLAESGVETDFVSVVDFPRQRLVRHPWSLQGGGADDLRSHLEAGGRVLDKVVTSVGITSFTLEDDVYLVPENLALRRGLTPARPMVEGELLRDWGSRKGNASLFPYGETLKPLGNALPLPSYRHLWPFRTGLSSNKMFGNKTKVEAGLHWTEFGRLTADKLRSPLSIAFAFVATHNHFVLDRGGKVFNRSAPVIKLTAGATERDHLELLGPLNSAVGCFWMKQVFFPKGGDQVGNEGARVRKTWWDERYEFDGTKLKRFPLPDGSALAWASRLDQLSQELAALTPSAAAESGVPTRERFAENRQRAMEVRREMVAVQEELDWRCAFLYGLTTEDLSLPPDDPFLTDRGQRAFEIVLARKLVAGEAESTWFTRHGTTPITDLPTDWPDDYRALVERRIELINSDRYVGLVERPEYKRRWNWDDWDEMERDALRTWLLDRLEEPRYWPQAKPRTAAQLADDARSDADFVSVAQLYAGIDVDLTDLIVELTTPEAVPYLAAWRYTPSGLRKLAAWERTWDLQRREDAGEDVGTIPVPPKYAKSDFRSGSYWTLRGKLDVPKERFISYPGAERGSDPTPVLGWAGWNHLDAATALAAWYTERRSVDGWDADALAPLLAGLAELVPWLQQWHNDLDPATGQALGDFFADFVTTETHGLGLRASDLTDWRPPERPRGRRRRSTTT</sequence>
<evidence type="ECO:0000256" key="3">
    <source>
        <dbReference type="ARBA" id="ARBA00022679"/>
    </source>
</evidence>
<evidence type="ECO:0000259" key="8">
    <source>
        <dbReference type="Pfam" id="PF22654"/>
    </source>
</evidence>
<feature type="domain" description="DUF7008" evidence="8">
    <location>
        <begin position="817"/>
        <end position="1178"/>
    </location>
</feature>
<feature type="region of interest" description="Disordered" evidence="6">
    <location>
        <begin position="1161"/>
        <end position="1183"/>
    </location>
</feature>
<dbReference type="InterPro" id="IPR050953">
    <property type="entry name" value="N4_N6_ade-DNA_methylase"/>
</dbReference>
<dbReference type="GO" id="GO:0006304">
    <property type="term" value="P:DNA modification"/>
    <property type="evidence" value="ECO:0007669"/>
    <property type="project" value="InterPro"/>
</dbReference>
<dbReference type="NCBIfam" id="NF033451">
    <property type="entry name" value="BREX_2_MTaseX"/>
    <property type="match status" value="1"/>
</dbReference>
<evidence type="ECO:0000256" key="4">
    <source>
        <dbReference type="ARBA" id="ARBA00022691"/>
    </source>
</evidence>
<comment type="catalytic activity">
    <reaction evidence="5">
        <text>a 2'-deoxyadenosine in DNA + S-adenosyl-L-methionine = an N(6)-methyl-2'-deoxyadenosine in DNA + S-adenosyl-L-homocysteine + H(+)</text>
        <dbReference type="Rhea" id="RHEA:15197"/>
        <dbReference type="Rhea" id="RHEA-COMP:12418"/>
        <dbReference type="Rhea" id="RHEA-COMP:12419"/>
        <dbReference type="ChEBI" id="CHEBI:15378"/>
        <dbReference type="ChEBI" id="CHEBI:57856"/>
        <dbReference type="ChEBI" id="CHEBI:59789"/>
        <dbReference type="ChEBI" id="CHEBI:90615"/>
        <dbReference type="ChEBI" id="CHEBI:90616"/>
        <dbReference type="EC" id="2.1.1.72"/>
    </reaction>
</comment>
<dbReference type="PANTHER" id="PTHR33841">
    <property type="entry name" value="DNA METHYLTRANSFERASE YEEA-RELATED"/>
    <property type="match status" value="1"/>
</dbReference>
<dbReference type="InterPro" id="IPR054277">
    <property type="entry name" value="DUF7008"/>
</dbReference>